<gene>
    <name evidence="2" type="ORF">CGC53_00920</name>
</gene>
<dbReference type="Proteomes" id="UP000217276">
    <property type="component" value="Chromosome"/>
</dbReference>
<feature type="transmembrane region" description="Helical" evidence="1">
    <location>
        <begin position="36"/>
        <end position="60"/>
    </location>
</feature>
<organism evidence="2 3">
    <name type="scientific">Capnocytophaga leadbetteri</name>
    <dbReference type="NCBI Taxonomy" id="327575"/>
    <lineage>
        <taxon>Bacteria</taxon>
        <taxon>Pseudomonadati</taxon>
        <taxon>Bacteroidota</taxon>
        <taxon>Flavobacteriia</taxon>
        <taxon>Flavobacteriales</taxon>
        <taxon>Flavobacteriaceae</taxon>
        <taxon>Capnocytophaga</taxon>
    </lineage>
</organism>
<dbReference type="AlphaFoldDB" id="A0A250FAE5"/>
<protein>
    <submittedName>
        <fullName evidence="2">Uncharacterized protein</fullName>
    </submittedName>
</protein>
<feature type="transmembrane region" description="Helical" evidence="1">
    <location>
        <begin position="12"/>
        <end position="30"/>
    </location>
</feature>
<evidence type="ECO:0000313" key="2">
    <source>
        <dbReference type="EMBL" id="ATA81018.1"/>
    </source>
</evidence>
<keyword evidence="1" id="KW-0812">Transmembrane</keyword>
<keyword evidence="1" id="KW-1133">Transmembrane helix</keyword>
<dbReference type="KEGG" id="clk:CGC53_00920"/>
<keyword evidence="3" id="KW-1185">Reference proteome</keyword>
<proteinExistence type="predicted"/>
<keyword evidence="1" id="KW-0472">Membrane</keyword>
<dbReference type="RefSeq" id="WP_095912950.1">
    <property type="nucleotide sequence ID" value="NZ_CAUUPF010000001.1"/>
</dbReference>
<sequence length="399" mass="47302">MDKPSVKKGIRTVVVAMLLILVPLFSLLVLNASYEALYLFLVGLVISAILVLGFFVYYSFYYRWARWCMGGIGVFLLWILVVIYLDDIKKVYSDWSIPDKYARYKILEYETSYREQGKEIQFLMEDDVYNHYFLNAKNELVCFDHYLGAMYKYDIGGKMIDKFVSEKLENHTREGFFLNHYFVNTIRNFYTSWAIDGDTLMKPITFVEGSDKWSAKQRLEHLNIVKEKAECYVLKEIIVYDDDVSAALNKDKLGAKVVYRQDQKWQFFYLPTDSFGDLSVYSLREKGLEKGWNNNLFIDIMDTGQKTESHKRGMIRPQYISYDGENQYYDLVIDNVTFRLKNTPYYYDNGNREVFMQKETLYWKDKEASTESLGDYEVYQNVHLYYKLLTNSNKLYIIK</sequence>
<dbReference type="EMBL" id="CP022384">
    <property type="protein sequence ID" value="ATA81018.1"/>
    <property type="molecule type" value="Genomic_DNA"/>
</dbReference>
<accession>A0A250FAE5</accession>
<name>A0A250FAE5_9FLAO</name>
<reference evidence="3" key="1">
    <citation type="submission" date="2017-06" db="EMBL/GenBank/DDBJ databases">
        <title>Capnocytophaga spp. assemblies.</title>
        <authorList>
            <person name="Gulvik C.A."/>
        </authorList>
    </citation>
    <scope>NUCLEOTIDE SEQUENCE [LARGE SCALE GENOMIC DNA]</scope>
    <source>
        <strain evidence="3">H6253</strain>
    </source>
</reference>
<feature type="transmembrane region" description="Helical" evidence="1">
    <location>
        <begin position="67"/>
        <end position="85"/>
    </location>
</feature>
<evidence type="ECO:0000256" key="1">
    <source>
        <dbReference type="SAM" id="Phobius"/>
    </source>
</evidence>
<evidence type="ECO:0000313" key="3">
    <source>
        <dbReference type="Proteomes" id="UP000217276"/>
    </source>
</evidence>